<evidence type="ECO:0000313" key="1">
    <source>
        <dbReference type="EMBL" id="QHB37775.1"/>
    </source>
</evidence>
<protein>
    <submittedName>
        <fullName evidence="1">Uncharacterized protein</fullName>
    </submittedName>
</protein>
<dbReference type="KEGG" id="vg:60321394"/>
<accession>A0A6B9LFU5</accession>
<keyword evidence="2" id="KW-1185">Reference proteome</keyword>
<dbReference type="EMBL" id="MN813693">
    <property type="protein sequence ID" value="QHB37775.1"/>
    <property type="molecule type" value="Genomic_DNA"/>
</dbReference>
<proteinExistence type="predicted"/>
<dbReference type="Proteomes" id="UP000464404">
    <property type="component" value="Segment"/>
</dbReference>
<name>A0A6B9LFU5_9CAUD</name>
<dbReference type="RefSeq" id="YP_009949984.1">
    <property type="nucleotide sequence ID" value="NC_051586.1"/>
</dbReference>
<reference evidence="1 2" key="1">
    <citation type="submission" date="2019-12" db="EMBL/GenBank/DDBJ databases">
        <authorList>
            <person name="Garlena R.A."/>
            <person name="Russell D.A."/>
            <person name="Pope W.H."/>
            <person name="Jacobs-Sera D."/>
            <person name="Hatfull G.F."/>
        </authorList>
    </citation>
    <scope>NUCLEOTIDE SEQUENCE [LARGE SCALE GENOMIC DNA]</scope>
</reference>
<gene>
    <name evidence="1" type="primary">34</name>
    <name evidence="1" type="ORF">PBI_IMVUBU_34</name>
</gene>
<sequence>MAIVAVLMDTNAEPGEKLDPALRAEIEKLAPGLEIGEVGESELADNAVTSPKIKEGAVHTEHIAEAGVEAVNIKAGAVGTAALAGDSVTGAKAGAGVVTAKDPAGNYIESEEWHGTAAQFAQINPRNPNVTYYVT</sequence>
<evidence type="ECO:0000313" key="2">
    <source>
        <dbReference type="Proteomes" id="UP000464404"/>
    </source>
</evidence>
<dbReference type="GeneID" id="60321394"/>
<organism evidence="1 2">
    <name type="scientific">Mycobacterium phage Imvubu</name>
    <dbReference type="NCBI Taxonomy" id="2686233"/>
    <lineage>
        <taxon>Viruses</taxon>
        <taxon>Duplodnaviria</taxon>
        <taxon>Heunggongvirae</taxon>
        <taxon>Uroviricota</taxon>
        <taxon>Caudoviricetes</taxon>
        <taxon>Bclasvirinae</taxon>
        <taxon>Imvubuvirus</taxon>
        <taxon>Imvubuvirus imvubu</taxon>
    </lineage>
</organism>